<evidence type="ECO:0000313" key="2">
    <source>
        <dbReference type="EMBL" id="KAF2184753.1"/>
    </source>
</evidence>
<accession>A0A6A6E0I5</accession>
<feature type="domain" description="Heterokaryon incompatibility" evidence="1">
    <location>
        <begin position="9"/>
        <end position="52"/>
    </location>
</feature>
<dbReference type="AlphaFoldDB" id="A0A6A6E0I5"/>
<dbReference type="EMBL" id="ML994636">
    <property type="protein sequence ID" value="KAF2184753.1"/>
    <property type="molecule type" value="Genomic_DNA"/>
</dbReference>
<evidence type="ECO:0000259" key="1">
    <source>
        <dbReference type="Pfam" id="PF06985"/>
    </source>
</evidence>
<keyword evidence="3" id="KW-1185">Reference proteome</keyword>
<proteinExistence type="predicted"/>
<name>A0A6A6E0I5_9PEZI</name>
<dbReference type="OrthoDB" id="2157530at2759"/>
<evidence type="ECO:0000313" key="3">
    <source>
        <dbReference type="Proteomes" id="UP000800200"/>
    </source>
</evidence>
<protein>
    <recommendedName>
        <fullName evidence="1">Heterokaryon incompatibility domain-containing protein</fullName>
    </recommendedName>
</protein>
<sequence>MGDPNETLPIFIDELRLYVTKNLHVALWRLQDCSIEWIWVDATCINQQDRKKSGDIRFGLWRMSIVEHTV</sequence>
<dbReference type="Proteomes" id="UP000800200">
    <property type="component" value="Unassembled WGS sequence"/>
</dbReference>
<gene>
    <name evidence="2" type="ORF">K469DRAFT_780175</name>
</gene>
<dbReference type="Pfam" id="PF06985">
    <property type="entry name" value="HET"/>
    <property type="match status" value="1"/>
</dbReference>
<dbReference type="InterPro" id="IPR010730">
    <property type="entry name" value="HET"/>
</dbReference>
<organism evidence="2 3">
    <name type="scientific">Zopfia rhizophila CBS 207.26</name>
    <dbReference type="NCBI Taxonomy" id="1314779"/>
    <lineage>
        <taxon>Eukaryota</taxon>
        <taxon>Fungi</taxon>
        <taxon>Dikarya</taxon>
        <taxon>Ascomycota</taxon>
        <taxon>Pezizomycotina</taxon>
        <taxon>Dothideomycetes</taxon>
        <taxon>Dothideomycetes incertae sedis</taxon>
        <taxon>Zopfiaceae</taxon>
        <taxon>Zopfia</taxon>
    </lineage>
</organism>
<reference evidence="2" key="1">
    <citation type="journal article" date="2020" name="Stud. Mycol.">
        <title>101 Dothideomycetes genomes: a test case for predicting lifestyles and emergence of pathogens.</title>
        <authorList>
            <person name="Haridas S."/>
            <person name="Albert R."/>
            <person name="Binder M."/>
            <person name="Bloem J."/>
            <person name="Labutti K."/>
            <person name="Salamov A."/>
            <person name="Andreopoulos B."/>
            <person name="Baker S."/>
            <person name="Barry K."/>
            <person name="Bills G."/>
            <person name="Bluhm B."/>
            <person name="Cannon C."/>
            <person name="Castanera R."/>
            <person name="Culley D."/>
            <person name="Daum C."/>
            <person name="Ezra D."/>
            <person name="Gonzalez J."/>
            <person name="Henrissat B."/>
            <person name="Kuo A."/>
            <person name="Liang C."/>
            <person name="Lipzen A."/>
            <person name="Lutzoni F."/>
            <person name="Magnuson J."/>
            <person name="Mondo S."/>
            <person name="Nolan M."/>
            <person name="Ohm R."/>
            <person name="Pangilinan J."/>
            <person name="Park H.-J."/>
            <person name="Ramirez L."/>
            <person name="Alfaro M."/>
            <person name="Sun H."/>
            <person name="Tritt A."/>
            <person name="Yoshinaga Y."/>
            <person name="Zwiers L.-H."/>
            <person name="Turgeon B."/>
            <person name="Goodwin S."/>
            <person name="Spatafora J."/>
            <person name="Crous P."/>
            <person name="Grigoriev I."/>
        </authorList>
    </citation>
    <scope>NUCLEOTIDE SEQUENCE</scope>
    <source>
        <strain evidence="2">CBS 207.26</strain>
    </source>
</reference>